<proteinExistence type="predicted"/>
<reference evidence="2" key="1">
    <citation type="journal article" date="2021" name="PeerJ">
        <title>Extensive microbial diversity within the chicken gut microbiome revealed by metagenomics and culture.</title>
        <authorList>
            <person name="Gilroy R."/>
            <person name="Ravi A."/>
            <person name="Getino M."/>
            <person name="Pursley I."/>
            <person name="Horton D.L."/>
            <person name="Alikhan N.F."/>
            <person name="Baker D."/>
            <person name="Gharbi K."/>
            <person name="Hall N."/>
            <person name="Watson M."/>
            <person name="Adriaenssens E.M."/>
            <person name="Foster-Nyarko E."/>
            <person name="Jarju S."/>
            <person name="Secka A."/>
            <person name="Antonio M."/>
            <person name="Oren A."/>
            <person name="Chaudhuri R.R."/>
            <person name="La Ragione R."/>
            <person name="Hildebrand F."/>
            <person name="Pallen M.J."/>
        </authorList>
    </citation>
    <scope>NUCLEOTIDE SEQUENCE</scope>
    <source>
        <strain evidence="2">3204</strain>
    </source>
</reference>
<feature type="transmembrane region" description="Helical" evidence="1">
    <location>
        <begin position="73"/>
        <end position="91"/>
    </location>
</feature>
<organism evidence="2 3">
    <name type="scientific">Candidatus Companilactobacillus pullicola</name>
    <dbReference type="NCBI Taxonomy" id="2838523"/>
    <lineage>
        <taxon>Bacteria</taxon>
        <taxon>Bacillati</taxon>
        <taxon>Bacillota</taxon>
        <taxon>Bacilli</taxon>
        <taxon>Lactobacillales</taxon>
        <taxon>Lactobacillaceae</taxon>
        <taxon>Companilactobacillus</taxon>
    </lineage>
</organism>
<feature type="transmembrane region" description="Helical" evidence="1">
    <location>
        <begin position="112"/>
        <end position="133"/>
    </location>
</feature>
<evidence type="ECO:0000313" key="2">
    <source>
        <dbReference type="EMBL" id="HIY92502.1"/>
    </source>
</evidence>
<gene>
    <name evidence="2" type="ORF">H9820_06110</name>
</gene>
<keyword evidence="1" id="KW-0472">Membrane</keyword>
<feature type="transmembrane region" description="Helical" evidence="1">
    <location>
        <begin position="45"/>
        <end position="67"/>
    </location>
</feature>
<dbReference type="Proteomes" id="UP000824013">
    <property type="component" value="Unassembled WGS sequence"/>
</dbReference>
<feature type="transmembrane region" description="Helical" evidence="1">
    <location>
        <begin position="6"/>
        <end position="24"/>
    </location>
</feature>
<evidence type="ECO:0000256" key="1">
    <source>
        <dbReference type="SAM" id="Phobius"/>
    </source>
</evidence>
<evidence type="ECO:0000313" key="3">
    <source>
        <dbReference type="Proteomes" id="UP000824013"/>
    </source>
</evidence>
<reference evidence="2" key="2">
    <citation type="submission" date="2021-04" db="EMBL/GenBank/DDBJ databases">
        <authorList>
            <person name="Gilroy R."/>
        </authorList>
    </citation>
    <scope>NUCLEOTIDE SEQUENCE</scope>
    <source>
        <strain evidence="2">3204</strain>
    </source>
</reference>
<keyword evidence="1" id="KW-1133">Transmembrane helix</keyword>
<protein>
    <submittedName>
        <fullName evidence="2">Uncharacterized protein</fullName>
    </submittedName>
</protein>
<sequence length="135" mass="15398">MLAKIVFELTVLIGIVTDLLALFSNKIHKQIFESMKETKELEELLSPRAIMIFYNILSAIIYIVMLFYYEHFVGFRLAFGVVLLGIVGSLIDNATLFASDDHPIITKMGFKVLTRILSLVECFMLVIMGYVGWVR</sequence>
<name>A0A9D1ZM69_9LACO</name>
<comment type="caution">
    <text evidence="2">The sequence shown here is derived from an EMBL/GenBank/DDBJ whole genome shotgun (WGS) entry which is preliminary data.</text>
</comment>
<dbReference type="AlphaFoldDB" id="A0A9D1ZM69"/>
<dbReference type="EMBL" id="DXCM01000036">
    <property type="protein sequence ID" value="HIY92502.1"/>
    <property type="molecule type" value="Genomic_DNA"/>
</dbReference>
<keyword evidence="1" id="KW-0812">Transmembrane</keyword>
<accession>A0A9D1ZM69</accession>